<keyword evidence="8 21" id="KW-0489">Methyltransferase</keyword>
<reference evidence="31" key="1">
    <citation type="submission" date="2017-02" db="EMBL/GenBank/DDBJ databases">
        <authorList>
            <person name="Varghese N."/>
            <person name="Submissions S."/>
        </authorList>
    </citation>
    <scope>NUCLEOTIDE SEQUENCE [LARGE SCALE GENOMIC DNA]</scope>
    <source>
        <strain evidence="31">ATCC BAA-34</strain>
    </source>
</reference>
<comment type="cofactor">
    <cofactor evidence="3 21 22">
        <name>methylcob(III)alamin</name>
        <dbReference type="ChEBI" id="CHEBI:28115"/>
    </cofactor>
</comment>
<dbReference type="Gene3D" id="1.10.1240.10">
    <property type="entry name" value="Methionine synthase domain"/>
    <property type="match status" value="1"/>
</dbReference>
<dbReference type="FunFam" id="3.20.20.20:FF:000017">
    <property type="entry name" value="Methionine synthase"/>
    <property type="match status" value="1"/>
</dbReference>
<keyword evidence="11 21" id="KW-0808">Transferase</keyword>
<keyword evidence="16 21" id="KW-0486">Methionine biosynthesis</keyword>
<evidence type="ECO:0000256" key="13">
    <source>
        <dbReference type="ARBA" id="ARBA00022723"/>
    </source>
</evidence>
<evidence type="ECO:0000256" key="24">
    <source>
        <dbReference type="PROSITE-ProRule" id="PRU00333"/>
    </source>
</evidence>
<dbReference type="PANTHER" id="PTHR45833:SF1">
    <property type="entry name" value="METHIONINE SYNTHASE"/>
    <property type="match status" value="1"/>
</dbReference>
<feature type="domain" description="Pterin-binding" evidence="26">
    <location>
        <begin position="339"/>
        <end position="597"/>
    </location>
</feature>
<evidence type="ECO:0000259" key="26">
    <source>
        <dbReference type="PROSITE" id="PS50972"/>
    </source>
</evidence>
<evidence type="ECO:0000256" key="17">
    <source>
        <dbReference type="ARBA" id="ARBA00023285"/>
    </source>
</evidence>
<evidence type="ECO:0000313" key="30">
    <source>
        <dbReference type="EMBL" id="SJZ96637.1"/>
    </source>
</evidence>
<name>A0A1T4PZ94_9BACT</name>
<feature type="binding site" evidence="23">
    <location>
        <begin position="1148"/>
        <end position="1149"/>
    </location>
    <ligand>
        <name>S-adenosyl-L-methionine</name>
        <dbReference type="ChEBI" id="CHEBI:59789"/>
    </ligand>
</feature>
<dbReference type="PIRSF" id="PIRSF000381">
    <property type="entry name" value="MetH"/>
    <property type="match status" value="1"/>
</dbReference>
<dbReference type="InterPro" id="IPR011005">
    <property type="entry name" value="Dihydropteroate_synth-like_sf"/>
</dbReference>
<comment type="domain">
    <text evidence="21">Modular enzyme with four functionally distinct domains. The isolated Hcy-binding domain catalyzes methyl transfer from free methylcobalamin to homocysteine. The Hcy-binding domain in association with the pterin-binding domain catalyzes the methylation of cob(I)alamin by methyltetrahydrofolate and the methylation of homocysteine. The B12-binding domain binds the cofactor. The AdoMet activation domain binds S-adenosyl-L-methionine. Under aerobic conditions cob(I)alamin can be converted to inactive cob(II)alamin. Reductive methylation by S-adenosyl-L-methionine and flavodoxin regenerates methylcobalamin.</text>
</comment>
<evidence type="ECO:0000256" key="4">
    <source>
        <dbReference type="ARBA" id="ARBA00005178"/>
    </source>
</evidence>
<feature type="binding site" evidence="22 24">
    <location>
        <position position="231"/>
    </location>
    <ligand>
        <name>Zn(2+)</name>
        <dbReference type="ChEBI" id="CHEBI:29105"/>
    </ligand>
</feature>
<dbReference type="InterPro" id="IPR036594">
    <property type="entry name" value="Meth_synthase_dom"/>
</dbReference>
<dbReference type="PROSITE" id="PS50974">
    <property type="entry name" value="ADOMET_ACTIVATION"/>
    <property type="match status" value="1"/>
</dbReference>
<dbReference type="STRING" id="115783.SAMN02745119_02164"/>
<dbReference type="SUPFAM" id="SSF56507">
    <property type="entry name" value="Methionine synthase activation domain-like"/>
    <property type="match status" value="1"/>
</dbReference>
<sequence length="1153" mass="124431">MTTNPVLHALSQRILILDGAMGTQLQARNLTAADFGGEAYEGCNEMLVLTRPDVIEDVHKAYLEAGADIVETCSFGSTDIVLAEYGLADKVFELNKASAVVARRACDAFSTPDKPRFVAGSMGPTTRTISVTGGVTFEQLVTAFRDQTVGLLAGGVDLLLLETAQDTLNLKAGAEGIRLAFEQTGQRVPVMVSGTIEPTGTMLAGQNVEALYASLTHLEENLGLTSIGLNCATGPEFMTDHLRALSELATCHISVYPNAGLPDENGHYAESPDSLAQKLSRFVDQGWLNIIGGCCGTSPAHIAAIAKMANGRPPRKPITGRRKLVSGIEPLFIEEDNRPILVGERTNVIGSRKFKNMIVAGQFEEASEIARAQVKTGAQVIDICVANPDRDEAADMEQMLLYLPKKVRAPIMIDSTDAAVTELALQRLQGKCVINSINLEDGEERFAKVATLLKRYGGAVVVGCIDEDPKNGMAVTRQRKLEVAQRSYDLLVNKYGLRPEDLIFDPLVFPVGSGDDNYIGSAVETIEGVRLITETFPQCSTILGISNVSFGLPAAGREVLNAVFLYHCVKAGLGYAIVNTEKLERYASIPEAERTLAEDLIFWRGTDPVAAFAAAFRDKKPVSHAPAAELPLDQRLPLYIIEGSKDGLSADLDAALARGDKPLEIINGPLMAGMAEVGRLFNDNQLIVAEVLQSAEAMKTAVSHLEPHLSKDETSSKGKMLLATVKGDVHDIGKNLVEIILSNNGFEVINLGIKVGPEELIAAAKKEKPDFIGLSGLLVKSALQMIVTAADLKAAGIDAPLLVGGAALSRAFADNRITPEYNGPVLYAKDAMAGLELANQLVDPALRQQLMLDLARQQEASAKIAAAKAAGQPTPATGSTKSAISSNAPVLAAPDFEQHILRDIPVGQIIPYLNRQMLYTKHLGLTGSVDKLLAGQDEKATKLHLTVEAMLERVLQEGLIKPQVIYRFYQANGDGNDLILFNQDGSEATRFSLPRQKTGEQLCVADFVRPLAGAEKDTMALFAVTCGQGVRELSEKWKAEGDYLNSHLLQALALEMAEATAEYLHKRIRTSWGIVDNQPLTMKQLFNAEYQGIRVSFGYPACPELADQRKLFTLLKPEQIGIQLTEGDMMDPEASISALAFHHPEAKYFDVSR</sequence>
<keyword evidence="17 21" id="KW-0170">Cobalt</keyword>
<evidence type="ECO:0000256" key="16">
    <source>
        <dbReference type="ARBA" id="ARBA00023167"/>
    </source>
</evidence>
<evidence type="ECO:0000259" key="25">
    <source>
        <dbReference type="PROSITE" id="PS50970"/>
    </source>
</evidence>
<dbReference type="InterPro" id="IPR003726">
    <property type="entry name" value="HCY_dom"/>
</dbReference>
<dbReference type="InterPro" id="IPR036724">
    <property type="entry name" value="Cobalamin-bd_sf"/>
</dbReference>
<dbReference type="Pfam" id="PF02607">
    <property type="entry name" value="B12-binding_2"/>
    <property type="match status" value="1"/>
</dbReference>
<evidence type="ECO:0000256" key="3">
    <source>
        <dbReference type="ARBA" id="ARBA00001956"/>
    </source>
</evidence>
<dbReference type="PROSITE" id="PS50970">
    <property type="entry name" value="HCY"/>
    <property type="match status" value="1"/>
</dbReference>
<proteinExistence type="inferred from homology"/>
<comment type="pathway">
    <text evidence="4 21">Amino-acid biosynthesis; L-methionine biosynthesis via de novo pathway; L-methionine from L-homocysteine (MetH route): step 1/1.</text>
</comment>
<evidence type="ECO:0000256" key="22">
    <source>
        <dbReference type="PIRSR" id="PIRSR000381-1"/>
    </source>
</evidence>
<dbReference type="InterPro" id="IPR050554">
    <property type="entry name" value="Met_Synthase/Corrinoid"/>
</dbReference>
<feature type="domain" description="Hcy-binding" evidence="25">
    <location>
        <begin position="3"/>
        <end position="309"/>
    </location>
</feature>
<evidence type="ECO:0000256" key="2">
    <source>
        <dbReference type="ARBA" id="ARBA00001947"/>
    </source>
</evidence>
<keyword evidence="15 21" id="KW-0862">Zinc</keyword>
<dbReference type="OrthoDB" id="9803687at2"/>
<evidence type="ECO:0000256" key="18">
    <source>
        <dbReference type="ARBA" id="ARBA00025552"/>
    </source>
</evidence>
<evidence type="ECO:0000256" key="9">
    <source>
        <dbReference type="ARBA" id="ARBA00022605"/>
    </source>
</evidence>
<keyword evidence="10 21" id="KW-0846">Cobalamin</keyword>
<dbReference type="InterPro" id="IPR000489">
    <property type="entry name" value="Pterin-binding_dom"/>
</dbReference>
<dbReference type="Gene3D" id="3.10.196.10">
    <property type="entry name" value="Vitamin B12-dependent methionine synthase, activation domain"/>
    <property type="match status" value="1"/>
</dbReference>
<feature type="domain" description="B12-binding" evidence="28">
    <location>
        <begin position="717"/>
        <end position="852"/>
    </location>
</feature>
<dbReference type="SUPFAM" id="SSF47644">
    <property type="entry name" value="Methionine synthase domain"/>
    <property type="match status" value="1"/>
</dbReference>
<evidence type="ECO:0000256" key="14">
    <source>
        <dbReference type="ARBA" id="ARBA00022737"/>
    </source>
</evidence>
<dbReference type="EMBL" id="FUWR01000011">
    <property type="protein sequence ID" value="SJZ96637.1"/>
    <property type="molecule type" value="Genomic_DNA"/>
</dbReference>
<dbReference type="Pfam" id="PF02965">
    <property type="entry name" value="Met_synt_B12"/>
    <property type="match status" value="1"/>
</dbReference>
<dbReference type="InterPro" id="IPR004223">
    <property type="entry name" value="VitB12-dep_Met_synth_activ_dom"/>
</dbReference>
<keyword evidence="12 21" id="KW-0949">S-adenosyl-L-methionine</keyword>
<feature type="binding site" evidence="23">
    <location>
        <begin position="727"/>
        <end position="731"/>
    </location>
    <ligand>
        <name>methylcob(III)alamin</name>
        <dbReference type="ChEBI" id="CHEBI:28115"/>
    </ligand>
</feature>
<dbReference type="GO" id="GO:0005829">
    <property type="term" value="C:cytosol"/>
    <property type="evidence" value="ECO:0007669"/>
    <property type="project" value="TreeGrafter"/>
</dbReference>
<keyword evidence="14" id="KW-0677">Repeat</keyword>
<evidence type="ECO:0000256" key="1">
    <source>
        <dbReference type="ARBA" id="ARBA00001700"/>
    </source>
</evidence>
<feature type="binding site" evidence="22 24">
    <location>
        <position position="295"/>
    </location>
    <ligand>
        <name>Zn(2+)</name>
        <dbReference type="ChEBI" id="CHEBI:29105"/>
    </ligand>
</feature>
<feature type="binding site" evidence="23">
    <location>
        <position position="775"/>
    </location>
    <ligand>
        <name>methylcob(III)alamin</name>
        <dbReference type="ChEBI" id="CHEBI:28115"/>
    </ligand>
</feature>
<dbReference type="Pfam" id="PF02310">
    <property type="entry name" value="B12-binding"/>
    <property type="match status" value="1"/>
</dbReference>
<dbReference type="PROSITE" id="PS51337">
    <property type="entry name" value="B12_BINDING_NTER"/>
    <property type="match status" value="1"/>
</dbReference>
<accession>A0A1T4PZ94</accession>
<dbReference type="InterPro" id="IPR003759">
    <property type="entry name" value="Cbl-bd_cap"/>
</dbReference>
<dbReference type="SUPFAM" id="SSF51717">
    <property type="entry name" value="Dihydropteroate synthetase-like"/>
    <property type="match status" value="1"/>
</dbReference>
<feature type="binding site" evidence="22 24">
    <location>
        <position position="294"/>
    </location>
    <ligand>
        <name>Zn(2+)</name>
        <dbReference type="ChEBI" id="CHEBI:29105"/>
    </ligand>
</feature>
<dbReference type="InterPro" id="IPR037010">
    <property type="entry name" value="VitB12-dep_Met_synth_activ_sf"/>
</dbReference>
<evidence type="ECO:0000256" key="20">
    <source>
        <dbReference type="NCBIfam" id="TIGR02082"/>
    </source>
</evidence>
<comment type="similarity">
    <text evidence="5">Belongs to the vitamin-B12 dependent methionine synthase family.</text>
</comment>
<evidence type="ECO:0000256" key="23">
    <source>
        <dbReference type="PIRSR" id="PIRSR000381-2"/>
    </source>
</evidence>
<evidence type="ECO:0000256" key="11">
    <source>
        <dbReference type="ARBA" id="ARBA00022679"/>
    </source>
</evidence>
<dbReference type="GO" id="GO:0008705">
    <property type="term" value="F:methionine synthase activity"/>
    <property type="evidence" value="ECO:0007669"/>
    <property type="project" value="UniProtKB-UniRule"/>
</dbReference>
<evidence type="ECO:0000313" key="31">
    <source>
        <dbReference type="Proteomes" id="UP000190102"/>
    </source>
</evidence>
<evidence type="ECO:0000256" key="19">
    <source>
        <dbReference type="ARBA" id="ARBA00031040"/>
    </source>
</evidence>
<dbReference type="Pfam" id="PF02574">
    <property type="entry name" value="S-methyl_trans"/>
    <property type="match status" value="1"/>
</dbReference>
<protein>
    <recommendedName>
        <fullName evidence="7 20">Methionine synthase</fullName>
        <ecNumber evidence="6 20">2.1.1.13</ecNumber>
    </recommendedName>
    <alternativeName>
        <fullName evidence="19 21">5-methyltetrahydrofolate--homocysteine methyltransferase</fullName>
    </alternativeName>
</protein>
<evidence type="ECO:0000259" key="29">
    <source>
        <dbReference type="PROSITE" id="PS51337"/>
    </source>
</evidence>
<dbReference type="GO" id="GO:0050667">
    <property type="term" value="P:homocysteine metabolic process"/>
    <property type="evidence" value="ECO:0007669"/>
    <property type="project" value="TreeGrafter"/>
</dbReference>
<dbReference type="EC" id="2.1.1.13" evidence="6 20"/>
<gene>
    <name evidence="30" type="ORF">SAMN02745119_02164</name>
</gene>
<dbReference type="RefSeq" id="WP_078790441.1">
    <property type="nucleotide sequence ID" value="NZ_FUWR01000011.1"/>
</dbReference>
<keyword evidence="13 21" id="KW-0479">Metal-binding</keyword>
<comment type="catalytic activity">
    <reaction evidence="1 21">
        <text>(6S)-5-methyl-5,6,7,8-tetrahydrofolate + L-homocysteine = (6S)-5,6,7,8-tetrahydrofolate + L-methionine</text>
        <dbReference type="Rhea" id="RHEA:11172"/>
        <dbReference type="ChEBI" id="CHEBI:18608"/>
        <dbReference type="ChEBI" id="CHEBI:57453"/>
        <dbReference type="ChEBI" id="CHEBI:57844"/>
        <dbReference type="ChEBI" id="CHEBI:58199"/>
        <dbReference type="EC" id="2.1.1.13"/>
    </reaction>
</comment>
<keyword evidence="9 21" id="KW-0028">Amino-acid biosynthesis</keyword>
<evidence type="ECO:0000256" key="5">
    <source>
        <dbReference type="ARBA" id="ARBA00010398"/>
    </source>
</evidence>
<dbReference type="PROSITE" id="PS51332">
    <property type="entry name" value="B12_BINDING"/>
    <property type="match status" value="1"/>
</dbReference>
<dbReference type="CDD" id="cd02069">
    <property type="entry name" value="methionine_synthase_B12_BD"/>
    <property type="match status" value="1"/>
</dbReference>
<feature type="binding site" description="axial binding residue" evidence="22">
    <location>
        <position position="730"/>
    </location>
    <ligand>
        <name>methylcob(III)alamin</name>
        <dbReference type="ChEBI" id="CHEBI:28115"/>
    </ligand>
    <ligandPart>
        <name>Co</name>
        <dbReference type="ChEBI" id="CHEBI:27638"/>
    </ligandPart>
</feature>
<feature type="domain" description="AdoMet activation" evidence="27">
    <location>
        <begin position="867"/>
        <end position="1153"/>
    </location>
</feature>
<dbReference type="Gene3D" id="3.20.20.330">
    <property type="entry name" value="Homocysteine-binding-like domain"/>
    <property type="match status" value="1"/>
</dbReference>
<evidence type="ECO:0000256" key="8">
    <source>
        <dbReference type="ARBA" id="ARBA00022603"/>
    </source>
</evidence>
<dbReference type="SUPFAM" id="SSF82282">
    <property type="entry name" value="Homocysteine S-methyltransferase"/>
    <property type="match status" value="1"/>
</dbReference>
<evidence type="ECO:0000256" key="6">
    <source>
        <dbReference type="ARBA" id="ARBA00012032"/>
    </source>
</evidence>
<dbReference type="UniPathway" id="UPA00051">
    <property type="reaction ID" value="UER00081"/>
</dbReference>
<dbReference type="GO" id="GO:0008270">
    <property type="term" value="F:zinc ion binding"/>
    <property type="evidence" value="ECO:0007669"/>
    <property type="project" value="UniProtKB-UniRule"/>
</dbReference>
<dbReference type="InterPro" id="IPR036589">
    <property type="entry name" value="HCY_dom_sf"/>
</dbReference>
<dbReference type="InterPro" id="IPR033706">
    <property type="entry name" value="Met_synthase_B12-bd"/>
</dbReference>
<dbReference type="SUPFAM" id="SSF52242">
    <property type="entry name" value="Cobalamin (vitamin B12)-binding domain"/>
    <property type="match status" value="1"/>
</dbReference>
<dbReference type="FunFam" id="3.20.20.330:FF:000001">
    <property type="entry name" value="Methionine synthase"/>
    <property type="match status" value="1"/>
</dbReference>
<dbReference type="InterPro" id="IPR011822">
    <property type="entry name" value="MetH"/>
</dbReference>
<dbReference type="SMART" id="SM01018">
    <property type="entry name" value="B12-binding_2"/>
    <property type="match status" value="1"/>
</dbReference>
<organism evidence="30 31">
    <name type="scientific">Trichlorobacter thiogenes</name>
    <dbReference type="NCBI Taxonomy" id="115783"/>
    <lineage>
        <taxon>Bacteria</taxon>
        <taxon>Pseudomonadati</taxon>
        <taxon>Thermodesulfobacteriota</taxon>
        <taxon>Desulfuromonadia</taxon>
        <taxon>Geobacterales</taxon>
        <taxon>Geobacteraceae</taxon>
        <taxon>Trichlorobacter</taxon>
    </lineage>
</organism>
<dbReference type="GO" id="GO:0032259">
    <property type="term" value="P:methylation"/>
    <property type="evidence" value="ECO:0007669"/>
    <property type="project" value="UniProtKB-KW"/>
</dbReference>
<comment type="function">
    <text evidence="18 21">Catalyzes the transfer of a methyl group from methyl-cobalamin to homocysteine, yielding enzyme-bound cob(I)alamin and methionine. Subsequently, remethylates the cofactor using methyltetrahydrofolate.</text>
</comment>
<evidence type="ECO:0000256" key="21">
    <source>
        <dbReference type="PIRNR" id="PIRNR000381"/>
    </source>
</evidence>
<dbReference type="NCBIfam" id="TIGR02082">
    <property type="entry name" value="metH"/>
    <property type="match status" value="1"/>
</dbReference>
<dbReference type="GO" id="GO:0046653">
    <property type="term" value="P:tetrahydrofolate metabolic process"/>
    <property type="evidence" value="ECO:0007669"/>
    <property type="project" value="TreeGrafter"/>
</dbReference>
<evidence type="ECO:0000256" key="12">
    <source>
        <dbReference type="ARBA" id="ARBA00022691"/>
    </source>
</evidence>
<dbReference type="Gene3D" id="3.40.50.280">
    <property type="entry name" value="Cobalamin-binding domain"/>
    <property type="match status" value="1"/>
</dbReference>
<evidence type="ECO:0000256" key="7">
    <source>
        <dbReference type="ARBA" id="ARBA00013998"/>
    </source>
</evidence>
<keyword evidence="31" id="KW-1185">Reference proteome</keyword>
<dbReference type="AlphaFoldDB" id="A0A1T4PZ94"/>
<evidence type="ECO:0000259" key="27">
    <source>
        <dbReference type="PROSITE" id="PS50974"/>
    </source>
</evidence>
<evidence type="ECO:0000256" key="15">
    <source>
        <dbReference type="ARBA" id="ARBA00022833"/>
    </source>
</evidence>
<dbReference type="Gene3D" id="3.20.20.20">
    <property type="entry name" value="Dihydropteroate synthase-like"/>
    <property type="match status" value="1"/>
</dbReference>
<feature type="domain" description="B12-binding N-terminal" evidence="29">
    <location>
        <begin position="623"/>
        <end position="717"/>
    </location>
</feature>
<comment type="cofactor">
    <cofactor evidence="2 21 24">
        <name>Zn(2+)</name>
        <dbReference type="ChEBI" id="CHEBI:29105"/>
    </cofactor>
</comment>
<evidence type="ECO:0000256" key="10">
    <source>
        <dbReference type="ARBA" id="ARBA00022628"/>
    </source>
</evidence>
<dbReference type="Proteomes" id="UP000190102">
    <property type="component" value="Unassembled WGS sequence"/>
</dbReference>
<dbReference type="PANTHER" id="PTHR45833">
    <property type="entry name" value="METHIONINE SYNTHASE"/>
    <property type="match status" value="1"/>
</dbReference>
<feature type="binding site" evidence="23">
    <location>
        <position position="831"/>
    </location>
    <ligand>
        <name>methylcob(III)alamin</name>
        <dbReference type="ChEBI" id="CHEBI:28115"/>
    </ligand>
</feature>
<evidence type="ECO:0000259" key="28">
    <source>
        <dbReference type="PROSITE" id="PS51332"/>
    </source>
</evidence>
<dbReference type="GO" id="GO:0031419">
    <property type="term" value="F:cobalamin binding"/>
    <property type="evidence" value="ECO:0007669"/>
    <property type="project" value="UniProtKB-UniRule"/>
</dbReference>
<dbReference type="Pfam" id="PF00809">
    <property type="entry name" value="Pterin_bind"/>
    <property type="match status" value="1"/>
</dbReference>
<dbReference type="InterPro" id="IPR006158">
    <property type="entry name" value="Cobalamin-bd"/>
</dbReference>
<feature type="binding site" evidence="23">
    <location>
        <position position="1094"/>
    </location>
    <ligand>
        <name>S-adenosyl-L-methionine</name>
        <dbReference type="ChEBI" id="CHEBI:59789"/>
    </ligand>
</feature>
<dbReference type="PROSITE" id="PS50972">
    <property type="entry name" value="PTERIN_BINDING"/>
    <property type="match status" value="1"/>
</dbReference>